<dbReference type="Gene3D" id="3.10.580.10">
    <property type="entry name" value="CBS-domain"/>
    <property type="match status" value="2"/>
</dbReference>
<comment type="caution">
    <text evidence="4">The sequence shown here is derived from an EMBL/GenBank/DDBJ whole genome shotgun (WGS) entry which is preliminary data.</text>
</comment>
<dbReference type="SUPFAM" id="SSF53335">
    <property type="entry name" value="S-adenosyl-L-methionine-dependent methyltransferases"/>
    <property type="match status" value="1"/>
</dbReference>
<dbReference type="SUPFAM" id="SSF54631">
    <property type="entry name" value="CBS-domain pair"/>
    <property type="match status" value="1"/>
</dbReference>
<dbReference type="InterPro" id="IPR029063">
    <property type="entry name" value="SAM-dependent_MTases_sf"/>
</dbReference>
<name>A0A1F7GUM3_9BACT</name>
<sequence>MQVSDFMHKPIAKVSPNDTVKTAMRLMLSLAVDGLPVCKNDTYVGSIAEEDILHNVYPSIQDFMSGSFAHNFEDMEQNMHDLLPKKIKTIMNTSYVKRAIRPDSSILHAQTLMMNNEISHLPVVDNNGKFVGIISQGDIFKRLLGIEIPHDDSAEFHNWAASHYDLVQTWDTRLKGEIPSLTSLFKKNGAKSIIDIGTGTGEHVIALARQGLYATGIERSEHILKKALKKRFRLPDTLQKRITFIHGDYLSELKKKKNSYDAVILMGNMLAHYPKDWKKILALIPHILTKGGTLFLQMTNFESILTTRKKVVRLNITHSKITRRQKYAFLSFYDDPYGSAGDLLLSIAVMGHDGLRWSQKSINSLPIAYLDQNALQRELKKCGFKHIRFYGSNYGEKLFNIYKPEEHLWLNVEAHI</sequence>
<evidence type="ECO:0000256" key="1">
    <source>
        <dbReference type="ARBA" id="ARBA00023122"/>
    </source>
</evidence>
<gene>
    <name evidence="4" type="ORF">A3C24_05150</name>
</gene>
<dbReference type="CDD" id="cd02440">
    <property type="entry name" value="AdoMet_MTases"/>
    <property type="match status" value="1"/>
</dbReference>
<organism evidence="4 5">
    <name type="scientific">Candidatus Roizmanbacteria bacterium RIFCSPHIGHO2_02_FULL_37_24</name>
    <dbReference type="NCBI Taxonomy" id="1802037"/>
    <lineage>
        <taxon>Bacteria</taxon>
        <taxon>Candidatus Roizmaniibacteriota</taxon>
    </lineage>
</organism>
<dbReference type="CDD" id="cd02205">
    <property type="entry name" value="CBS_pair_SF"/>
    <property type="match status" value="1"/>
</dbReference>
<reference evidence="4 5" key="1">
    <citation type="journal article" date="2016" name="Nat. Commun.">
        <title>Thousands of microbial genomes shed light on interconnected biogeochemical processes in an aquifer system.</title>
        <authorList>
            <person name="Anantharaman K."/>
            <person name="Brown C.T."/>
            <person name="Hug L.A."/>
            <person name="Sharon I."/>
            <person name="Castelle C.J."/>
            <person name="Probst A.J."/>
            <person name="Thomas B.C."/>
            <person name="Singh A."/>
            <person name="Wilkins M.J."/>
            <person name="Karaoz U."/>
            <person name="Brodie E.L."/>
            <person name="Williams K.H."/>
            <person name="Hubbard S.S."/>
            <person name="Banfield J.F."/>
        </authorList>
    </citation>
    <scope>NUCLEOTIDE SEQUENCE [LARGE SCALE GENOMIC DNA]</scope>
</reference>
<dbReference type="EMBL" id="MFZM01000041">
    <property type="protein sequence ID" value="OGK22521.1"/>
    <property type="molecule type" value="Genomic_DNA"/>
</dbReference>
<dbReference type="Gene3D" id="3.40.50.150">
    <property type="entry name" value="Vaccinia Virus protein VP39"/>
    <property type="match status" value="1"/>
</dbReference>
<dbReference type="InterPro" id="IPR000644">
    <property type="entry name" value="CBS_dom"/>
</dbReference>
<evidence type="ECO:0000313" key="4">
    <source>
        <dbReference type="EMBL" id="OGK22521.1"/>
    </source>
</evidence>
<dbReference type="Pfam" id="PF00571">
    <property type="entry name" value="CBS"/>
    <property type="match status" value="2"/>
</dbReference>
<evidence type="ECO:0000313" key="5">
    <source>
        <dbReference type="Proteomes" id="UP000177159"/>
    </source>
</evidence>
<evidence type="ECO:0000259" key="3">
    <source>
        <dbReference type="PROSITE" id="PS51371"/>
    </source>
</evidence>
<feature type="domain" description="CBS" evidence="3">
    <location>
        <begin position="7"/>
        <end position="63"/>
    </location>
</feature>
<feature type="domain" description="CBS" evidence="3">
    <location>
        <begin position="91"/>
        <end position="153"/>
    </location>
</feature>
<dbReference type="PROSITE" id="PS51371">
    <property type="entry name" value="CBS"/>
    <property type="match status" value="2"/>
</dbReference>
<dbReference type="PANTHER" id="PTHR43080">
    <property type="entry name" value="CBS DOMAIN-CONTAINING PROTEIN CBSX3, MITOCHONDRIAL"/>
    <property type="match status" value="1"/>
</dbReference>
<dbReference type="Proteomes" id="UP000177159">
    <property type="component" value="Unassembled WGS sequence"/>
</dbReference>
<dbReference type="Pfam" id="PF13649">
    <property type="entry name" value="Methyltransf_25"/>
    <property type="match status" value="1"/>
</dbReference>
<dbReference type="InterPro" id="IPR041698">
    <property type="entry name" value="Methyltransf_25"/>
</dbReference>
<protein>
    <recommendedName>
        <fullName evidence="3">CBS domain-containing protein</fullName>
    </recommendedName>
</protein>
<keyword evidence="1 2" id="KW-0129">CBS domain</keyword>
<proteinExistence type="predicted"/>
<evidence type="ECO:0000256" key="2">
    <source>
        <dbReference type="PROSITE-ProRule" id="PRU00703"/>
    </source>
</evidence>
<accession>A0A1F7GUM3</accession>
<dbReference type="InterPro" id="IPR046342">
    <property type="entry name" value="CBS_dom_sf"/>
</dbReference>
<dbReference type="InterPro" id="IPR051257">
    <property type="entry name" value="Diverse_CBS-Domain"/>
</dbReference>
<dbReference type="SMART" id="SM00116">
    <property type="entry name" value="CBS"/>
    <property type="match status" value="2"/>
</dbReference>
<dbReference type="AlphaFoldDB" id="A0A1F7GUM3"/>
<dbReference type="PANTHER" id="PTHR43080:SF2">
    <property type="entry name" value="CBS DOMAIN-CONTAINING PROTEIN"/>
    <property type="match status" value="1"/>
</dbReference>